<feature type="signal peptide" evidence="2">
    <location>
        <begin position="1"/>
        <end position="17"/>
    </location>
</feature>
<dbReference type="EMBL" id="BLLF01002971">
    <property type="protein sequence ID" value="GFH25956.1"/>
    <property type="molecule type" value="Genomic_DNA"/>
</dbReference>
<sequence length="619" mass="65024">MDVLITVVRRIARLLWSLLLDFEDGWDTTMRVVLAQYYPTSLMSELSHYCHRSLLDLATAFPNCHGIEIDNLMNLGQIVEWHLQRAHSQRALRQNLAYSVGYWCLGLYGSNGRPRRKRQSRLSPNVGTTTQPSVLTDALDQALSRSSPPKTCSDQAAQLAPQSSTPLAFVSRQLSAAPGEVSLLELPPRRLARMAMSLSPDHACASGLSPLLPFKGHAVSPVAHASSPGTHAASPALGQEQQQGLGGRPLATISEKTLQSLASSSQSSRSSSLLHLCALPLPPVTPTASCTSSPCAIDVADTTLVLQPAMAKGSTKPGTAGASMLRHSSSSPFASSAHLCTPAEEDLGTGNSRVRGQATGAAYPSSNPKGAHGSTLANAETKSEGEIMGSRLASGEGKVPPPVSAFQAFAVVGNGLAAAAPPLSRQHLPDTAGLNGWSSQGAEQGPIPGSWTPRPQGGSAGQAAREAEEAPLLPASAQLSDQQQPQPGTMERASWLSGQMMGLDKLGFGRTSAGSMQTMAAANHVLAGNSSFGASSAQAGPAHSTLTMGVQPRALAERLESLMANVAVEPVTFPATEEGFVSQVRWHSLQWLLDELVEELEEAYLTVSVIMGKFPVPMR</sequence>
<evidence type="ECO:0000256" key="1">
    <source>
        <dbReference type="SAM" id="MobiDB-lite"/>
    </source>
</evidence>
<keyword evidence="4" id="KW-1185">Reference proteome</keyword>
<feature type="compositionally biased region" description="Polar residues" evidence="1">
    <location>
        <begin position="121"/>
        <end position="134"/>
    </location>
</feature>
<feature type="chain" id="PRO_5025691577" evidence="2">
    <location>
        <begin position="18"/>
        <end position="619"/>
    </location>
</feature>
<evidence type="ECO:0000256" key="2">
    <source>
        <dbReference type="SAM" id="SignalP"/>
    </source>
</evidence>
<name>A0A6A0A1Z9_HAELA</name>
<evidence type="ECO:0000313" key="3">
    <source>
        <dbReference type="EMBL" id="GFH25956.1"/>
    </source>
</evidence>
<feature type="region of interest" description="Disordered" evidence="1">
    <location>
        <begin position="221"/>
        <end position="246"/>
    </location>
</feature>
<gene>
    <name evidence="3" type="ORF">HaLaN_24012</name>
</gene>
<organism evidence="3 4">
    <name type="scientific">Haematococcus lacustris</name>
    <name type="common">Green alga</name>
    <name type="synonym">Haematococcus pluvialis</name>
    <dbReference type="NCBI Taxonomy" id="44745"/>
    <lineage>
        <taxon>Eukaryota</taxon>
        <taxon>Viridiplantae</taxon>
        <taxon>Chlorophyta</taxon>
        <taxon>core chlorophytes</taxon>
        <taxon>Chlorophyceae</taxon>
        <taxon>CS clade</taxon>
        <taxon>Chlamydomonadales</taxon>
        <taxon>Haematococcaceae</taxon>
        <taxon>Haematococcus</taxon>
    </lineage>
</organism>
<accession>A0A6A0A1Z9</accession>
<feature type="compositionally biased region" description="Low complexity" evidence="1">
    <location>
        <begin position="328"/>
        <end position="337"/>
    </location>
</feature>
<dbReference type="AlphaFoldDB" id="A0A6A0A1Z9"/>
<proteinExistence type="predicted"/>
<keyword evidence="2" id="KW-0732">Signal</keyword>
<feature type="region of interest" description="Disordered" evidence="1">
    <location>
        <begin position="112"/>
        <end position="135"/>
    </location>
</feature>
<comment type="caution">
    <text evidence="3">The sequence shown here is derived from an EMBL/GenBank/DDBJ whole genome shotgun (WGS) entry which is preliminary data.</text>
</comment>
<protein>
    <submittedName>
        <fullName evidence="3">Uncharacterized protein</fullName>
    </submittedName>
</protein>
<reference evidence="3 4" key="1">
    <citation type="submission" date="2020-02" db="EMBL/GenBank/DDBJ databases">
        <title>Draft genome sequence of Haematococcus lacustris strain NIES-144.</title>
        <authorList>
            <person name="Morimoto D."/>
            <person name="Nakagawa S."/>
            <person name="Yoshida T."/>
            <person name="Sawayama S."/>
        </authorList>
    </citation>
    <scope>NUCLEOTIDE SEQUENCE [LARGE SCALE GENOMIC DNA]</scope>
    <source>
        <strain evidence="3 4">NIES-144</strain>
    </source>
</reference>
<evidence type="ECO:0000313" key="4">
    <source>
        <dbReference type="Proteomes" id="UP000485058"/>
    </source>
</evidence>
<feature type="region of interest" description="Disordered" evidence="1">
    <location>
        <begin position="310"/>
        <end position="386"/>
    </location>
</feature>
<dbReference type="Proteomes" id="UP000485058">
    <property type="component" value="Unassembled WGS sequence"/>
</dbReference>
<feature type="region of interest" description="Disordered" evidence="1">
    <location>
        <begin position="423"/>
        <end position="468"/>
    </location>
</feature>